<gene>
    <name evidence="12" type="ORF">PHMEG_0005534</name>
</gene>
<dbReference type="Pfam" id="PF25597">
    <property type="entry name" value="SH3_retrovirus"/>
    <property type="match status" value="1"/>
</dbReference>
<evidence type="ECO:0000256" key="6">
    <source>
        <dbReference type="ARBA" id="ARBA00022908"/>
    </source>
</evidence>
<dbReference type="PANTHER" id="PTHR42648:SF11">
    <property type="entry name" value="TRANSPOSON TY4-P GAG-POL POLYPROTEIN"/>
    <property type="match status" value="1"/>
</dbReference>
<dbReference type="AlphaFoldDB" id="A0A225WR64"/>
<evidence type="ECO:0000256" key="7">
    <source>
        <dbReference type="ARBA" id="ARBA00022918"/>
    </source>
</evidence>
<sequence length="172" mass="19488">MLYYQQVDKSWWAEALRTAVYLTNRIPNTARSNVTPSEVFWKQQPSLDHIRVFGSRGFMHVDKTLRTKCDSKAHKCMLGYAEHAKAYRVWDFDASRIATARTVTLDERPPSSVQMFVMYENFPATTLLDNDLGVVSNVPHLAIPTTPSGDRDVEMDTPTHADDVAPTDPDGR</sequence>
<dbReference type="InterPro" id="IPR039537">
    <property type="entry name" value="Retrotran_Ty1/copia-like"/>
</dbReference>
<evidence type="ECO:0000313" key="13">
    <source>
        <dbReference type="Proteomes" id="UP000198211"/>
    </source>
</evidence>
<dbReference type="GO" id="GO:0046872">
    <property type="term" value="F:metal ion binding"/>
    <property type="evidence" value="ECO:0007669"/>
    <property type="project" value="UniProtKB-KW"/>
</dbReference>
<reference evidence="13" key="1">
    <citation type="submission" date="2017-03" db="EMBL/GenBank/DDBJ databases">
        <title>Phytopthora megakarya and P. palmivora, two closely related causual agents of cacao black pod achieved similar genome size and gene model numbers by different mechanisms.</title>
        <authorList>
            <person name="Ali S."/>
            <person name="Shao J."/>
            <person name="Larry D.J."/>
            <person name="Kronmiller B."/>
            <person name="Shen D."/>
            <person name="Strem M.D."/>
            <person name="Melnick R.L."/>
            <person name="Guiltinan M.J."/>
            <person name="Tyler B.M."/>
            <person name="Meinhardt L.W."/>
            <person name="Bailey B.A."/>
        </authorList>
    </citation>
    <scope>NUCLEOTIDE SEQUENCE [LARGE SCALE GENOMIC DNA]</scope>
    <source>
        <strain evidence="13">zdho120</strain>
    </source>
</reference>
<dbReference type="InterPro" id="IPR057670">
    <property type="entry name" value="SH3_retrovirus"/>
</dbReference>
<feature type="domain" description="Retroviral polymerase SH3-like" evidence="11">
    <location>
        <begin position="56"/>
        <end position="108"/>
    </location>
</feature>
<dbReference type="STRING" id="4795.A0A225WR64"/>
<dbReference type="GO" id="GO:0015074">
    <property type="term" value="P:DNA integration"/>
    <property type="evidence" value="ECO:0007669"/>
    <property type="project" value="UniProtKB-KW"/>
</dbReference>
<dbReference type="GO" id="GO:0003964">
    <property type="term" value="F:RNA-directed DNA polymerase activity"/>
    <property type="evidence" value="ECO:0007669"/>
    <property type="project" value="UniProtKB-KW"/>
</dbReference>
<evidence type="ECO:0000256" key="4">
    <source>
        <dbReference type="ARBA" id="ARBA00022801"/>
    </source>
</evidence>
<keyword evidence="8" id="KW-0548">Nucleotidyltransferase</keyword>
<dbReference type="GO" id="GO:0004519">
    <property type="term" value="F:endonuclease activity"/>
    <property type="evidence" value="ECO:0007669"/>
    <property type="project" value="UniProtKB-KW"/>
</dbReference>
<proteinExistence type="predicted"/>
<name>A0A225WR64_9STRA</name>
<evidence type="ECO:0000256" key="1">
    <source>
        <dbReference type="ARBA" id="ARBA00022722"/>
    </source>
</evidence>
<dbReference type="GO" id="GO:0003887">
    <property type="term" value="F:DNA-directed DNA polymerase activity"/>
    <property type="evidence" value="ECO:0007669"/>
    <property type="project" value="UniProtKB-KW"/>
</dbReference>
<evidence type="ECO:0000256" key="8">
    <source>
        <dbReference type="ARBA" id="ARBA00022932"/>
    </source>
</evidence>
<dbReference type="GO" id="GO:0016787">
    <property type="term" value="F:hydrolase activity"/>
    <property type="evidence" value="ECO:0007669"/>
    <property type="project" value="UniProtKB-KW"/>
</dbReference>
<keyword evidence="8" id="KW-0808">Transferase</keyword>
<organism evidence="12 13">
    <name type="scientific">Phytophthora megakarya</name>
    <dbReference type="NCBI Taxonomy" id="4795"/>
    <lineage>
        <taxon>Eukaryota</taxon>
        <taxon>Sar</taxon>
        <taxon>Stramenopiles</taxon>
        <taxon>Oomycota</taxon>
        <taxon>Peronosporomycetes</taxon>
        <taxon>Peronosporales</taxon>
        <taxon>Peronosporaceae</taxon>
        <taxon>Phytophthora</taxon>
    </lineage>
</organism>
<evidence type="ECO:0000256" key="3">
    <source>
        <dbReference type="ARBA" id="ARBA00022759"/>
    </source>
</evidence>
<evidence type="ECO:0000256" key="2">
    <source>
        <dbReference type="ARBA" id="ARBA00022723"/>
    </source>
</evidence>
<keyword evidence="9" id="KW-0233">DNA recombination</keyword>
<dbReference type="OrthoDB" id="89233at2759"/>
<keyword evidence="13" id="KW-1185">Reference proteome</keyword>
<dbReference type="PANTHER" id="PTHR42648">
    <property type="entry name" value="TRANSPOSASE, PUTATIVE-RELATED"/>
    <property type="match status" value="1"/>
</dbReference>
<dbReference type="Proteomes" id="UP000198211">
    <property type="component" value="Unassembled WGS sequence"/>
</dbReference>
<evidence type="ECO:0000256" key="5">
    <source>
        <dbReference type="ARBA" id="ARBA00022842"/>
    </source>
</evidence>
<evidence type="ECO:0000259" key="11">
    <source>
        <dbReference type="Pfam" id="PF25597"/>
    </source>
</evidence>
<keyword evidence="1" id="KW-0540">Nuclease</keyword>
<keyword evidence="5" id="KW-0460">Magnesium</keyword>
<dbReference type="EMBL" id="NBNE01000360">
    <property type="protein sequence ID" value="OWZ20105.1"/>
    <property type="molecule type" value="Genomic_DNA"/>
</dbReference>
<keyword evidence="6" id="KW-0229">DNA integration</keyword>
<accession>A0A225WR64</accession>
<evidence type="ECO:0000256" key="10">
    <source>
        <dbReference type="SAM" id="MobiDB-lite"/>
    </source>
</evidence>
<comment type="caution">
    <text evidence="12">The sequence shown here is derived from an EMBL/GenBank/DDBJ whole genome shotgun (WGS) entry which is preliminary data.</text>
</comment>
<keyword evidence="8" id="KW-0239">DNA-directed DNA polymerase</keyword>
<evidence type="ECO:0000313" key="12">
    <source>
        <dbReference type="EMBL" id="OWZ20105.1"/>
    </source>
</evidence>
<feature type="compositionally biased region" description="Basic and acidic residues" evidence="10">
    <location>
        <begin position="149"/>
        <end position="172"/>
    </location>
</feature>
<evidence type="ECO:0000256" key="9">
    <source>
        <dbReference type="ARBA" id="ARBA00023172"/>
    </source>
</evidence>
<keyword evidence="2" id="KW-0479">Metal-binding</keyword>
<dbReference type="SUPFAM" id="SSF53098">
    <property type="entry name" value="Ribonuclease H-like"/>
    <property type="match status" value="1"/>
</dbReference>
<protein>
    <submittedName>
        <fullName evidence="12">Polyprotein</fullName>
    </submittedName>
</protein>
<keyword evidence="7" id="KW-0695">RNA-directed DNA polymerase</keyword>
<keyword evidence="3" id="KW-0255">Endonuclease</keyword>
<dbReference type="InterPro" id="IPR012337">
    <property type="entry name" value="RNaseH-like_sf"/>
</dbReference>
<feature type="region of interest" description="Disordered" evidence="10">
    <location>
        <begin position="143"/>
        <end position="172"/>
    </location>
</feature>
<dbReference type="GO" id="GO:0006310">
    <property type="term" value="P:DNA recombination"/>
    <property type="evidence" value="ECO:0007669"/>
    <property type="project" value="UniProtKB-KW"/>
</dbReference>
<keyword evidence="4" id="KW-0378">Hydrolase</keyword>